<dbReference type="InterPro" id="IPR029044">
    <property type="entry name" value="Nucleotide-diphossugar_trans"/>
</dbReference>
<accession>I3ZZD8</accession>
<proteinExistence type="predicted"/>
<name>I3ZZD8_ORNRL</name>
<sequence length="328" mass="37969">MKLSIIIPVYNCASHLEIGAKRLEALYKLLDKNEFEIIYINDGSTDNSEVILQDIAKQKSNITIISQANQGLSGARNTGIKNANGERLVFLDADDWLTLPPLIELLEISLDNNLDLVGFKIQFVDSNEKITGIMDCHTIKWNTIGYANDFFIEGFQPSSACQFIYNTQYLKKNNLLFHPKIYHEDVEFTARLMCLDTPTKVYFSDKTVYNYLQEDGSMSKPKNIEKLHKLLYDEILVAELIKKNWGTSKNSAINEAIQKNYNAIVWNLLWRFYKKPNEVDASFKENCIKDLKDKKLYPIKGPLKTRFQNMSKYFMNNPFILNKFIIKK</sequence>
<feature type="domain" description="Glycosyltransferase 2-like" evidence="3">
    <location>
        <begin position="4"/>
        <end position="150"/>
    </location>
</feature>
<dbReference type="GO" id="GO:0016758">
    <property type="term" value="F:hexosyltransferase activity"/>
    <property type="evidence" value="ECO:0007669"/>
    <property type="project" value="UniProtKB-ARBA"/>
</dbReference>
<dbReference type="InterPro" id="IPR001173">
    <property type="entry name" value="Glyco_trans_2-like"/>
</dbReference>
<dbReference type="RefSeq" id="WP_014790673.1">
    <property type="nucleotide sequence ID" value="NC_018016.1"/>
</dbReference>
<dbReference type="Proteomes" id="UP000006051">
    <property type="component" value="Chromosome"/>
</dbReference>
<dbReference type="STRING" id="867902.Ornrh_0877"/>
<evidence type="ECO:0000259" key="3">
    <source>
        <dbReference type="Pfam" id="PF00535"/>
    </source>
</evidence>
<dbReference type="KEGG" id="orh:Ornrh_0877"/>
<dbReference type="EMBL" id="CP003283">
    <property type="protein sequence ID" value="AFL97072.1"/>
    <property type="molecule type" value="Genomic_DNA"/>
</dbReference>
<dbReference type="PANTHER" id="PTHR22916">
    <property type="entry name" value="GLYCOSYLTRANSFERASE"/>
    <property type="match status" value="1"/>
</dbReference>
<organism evidence="4 5">
    <name type="scientific">Ornithobacterium rhinotracheale (strain ATCC 51463 / DSM 15997 / CCUG 23171 / CIP 104009 / LMG 9086)</name>
    <dbReference type="NCBI Taxonomy" id="867902"/>
    <lineage>
        <taxon>Bacteria</taxon>
        <taxon>Pseudomonadati</taxon>
        <taxon>Bacteroidota</taxon>
        <taxon>Flavobacteriia</taxon>
        <taxon>Flavobacteriales</taxon>
        <taxon>Weeksellaceae</taxon>
        <taxon>Ornithobacterium</taxon>
    </lineage>
</organism>
<dbReference type="SUPFAM" id="SSF53448">
    <property type="entry name" value="Nucleotide-diphospho-sugar transferases"/>
    <property type="match status" value="1"/>
</dbReference>
<reference evidence="4 5" key="1">
    <citation type="submission" date="2012-06" db="EMBL/GenBank/DDBJ databases">
        <title>The complete genome of Ornithobacterium rhinotracheale DSM 15997.</title>
        <authorList>
            <consortium name="US DOE Joint Genome Institute (JGI-PGF)"/>
            <person name="Lucas S."/>
            <person name="Copeland A."/>
            <person name="Lapidus A."/>
            <person name="Goodwin L."/>
            <person name="Pitluck S."/>
            <person name="Peters L."/>
            <person name="Mikhailova N."/>
            <person name="Teshima H."/>
            <person name="Kyrpides N."/>
            <person name="Mavromatis K."/>
            <person name="Pagani I."/>
            <person name="Ivanova N."/>
            <person name="Ovchinnikova G."/>
            <person name="Zeytun A."/>
            <person name="Detter J.C."/>
            <person name="Han C."/>
            <person name="Land M."/>
            <person name="Hauser L."/>
            <person name="Markowitz V."/>
            <person name="Cheng J.-F."/>
            <person name="Hugenholtz P."/>
            <person name="Woyke T."/>
            <person name="Wu D."/>
            <person name="Lang E."/>
            <person name="Kopitz M."/>
            <person name="Brambilla E."/>
            <person name="Klenk H.-P."/>
            <person name="Eisen J.A."/>
        </authorList>
    </citation>
    <scope>NUCLEOTIDE SEQUENCE [LARGE SCALE GENOMIC DNA]</scope>
    <source>
        <strain evidence="5">ATCC 51463 / DSM 15997 / CCUG 23171 / LMG 9086</strain>
    </source>
</reference>
<evidence type="ECO:0000256" key="1">
    <source>
        <dbReference type="ARBA" id="ARBA00022676"/>
    </source>
</evidence>
<dbReference type="eggNOG" id="COG1216">
    <property type="taxonomic scope" value="Bacteria"/>
</dbReference>
<protein>
    <submittedName>
        <fullName evidence="4">Glycosyl transferase</fullName>
    </submittedName>
</protein>
<dbReference type="AlphaFoldDB" id="I3ZZD8"/>
<dbReference type="PANTHER" id="PTHR22916:SF51">
    <property type="entry name" value="GLYCOSYLTRANSFERASE EPSH-RELATED"/>
    <property type="match status" value="1"/>
</dbReference>
<keyword evidence="5" id="KW-1185">Reference proteome</keyword>
<keyword evidence="2 4" id="KW-0808">Transferase</keyword>
<gene>
    <name evidence="4" type="ordered locus">Ornrh_0877</name>
</gene>
<dbReference type="GeneID" id="97257585"/>
<dbReference type="Gene3D" id="3.90.550.10">
    <property type="entry name" value="Spore Coat Polysaccharide Biosynthesis Protein SpsA, Chain A"/>
    <property type="match status" value="1"/>
</dbReference>
<dbReference type="GeneID" id="71569168"/>
<dbReference type="CDD" id="cd00761">
    <property type="entry name" value="Glyco_tranf_GTA_type"/>
    <property type="match status" value="1"/>
</dbReference>
<evidence type="ECO:0000256" key="2">
    <source>
        <dbReference type="ARBA" id="ARBA00022679"/>
    </source>
</evidence>
<keyword evidence="1" id="KW-0328">Glycosyltransferase</keyword>
<dbReference type="HOGENOM" id="CLU_025996_25_0_10"/>
<evidence type="ECO:0000313" key="5">
    <source>
        <dbReference type="Proteomes" id="UP000006051"/>
    </source>
</evidence>
<dbReference type="Pfam" id="PF00535">
    <property type="entry name" value="Glycos_transf_2"/>
    <property type="match status" value="1"/>
</dbReference>
<evidence type="ECO:0000313" key="4">
    <source>
        <dbReference type="EMBL" id="AFL97072.1"/>
    </source>
</evidence>